<evidence type="ECO:0000313" key="2">
    <source>
        <dbReference type="EMBL" id="OEK07191.1"/>
    </source>
</evidence>
<dbReference type="Proteomes" id="UP000095552">
    <property type="component" value="Unassembled WGS sequence"/>
</dbReference>
<dbReference type="SUPFAM" id="SSF46894">
    <property type="entry name" value="C-terminal effector domain of the bipartite response regulators"/>
    <property type="match status" value="1"/>
</dbReference>
<dbReference type="Gene3D" id="1.10.10.10">
    <property type="entry name" value="Winged helix-like DNA-binding domain superfamily/Winged helix DNA-binding domain"/>
    <property type="match status" value="1"/>
</dbReference>
<dbReference type="GO" id="GO:0006352">
    <property type="term" value="P:DNA-templated transcription initiation"/>
    <property type="evidence" value="ECO:0007669"/>
    <property type="project" value="InterPro"/>
</dbReference>
<dbReference type="InterPro" id="IPR016032">
    <property type="entry name" value="Sig_transdc_resp-reg_C-effctor"/>
</dbReference>
<name>A0A1E5T736_9BACT</name>
<dbReference type="InterPro" id="IPR013249">
    <property type="entry name" value="RNA_pol_sigma70_r4_t2"/>
</dbReference>
<comment type="caution">
    <text evidence="2">The sequence shown here is derived from an EMBL/GenBank/DDBJ whole genome shotgun (WGS) entry which is preliminary data.</text>
</comment>
<gene>
    <name evidence="2" type="ORF">BFP71_05935</name>
</gene>
<feature type="domain" description="RNA polymerase sigma factor 70 region 4 type 2" evidence="1">
    <location>
        <begin position="40"/>
        <end position="68"/>
    </location>
</feature>
<reference evidence="2 3" key="1">
    <citation type="submission" date="2016-08" db="EMBL/GenBank/DDBJ databases">
        <title>Draft genome of Fabibacter sp. strain SK-8.</title>
        <authorList>
            <person name="Wong S.-K."/>
            <person name="Hamasaki K."/>
            <person name="Yoshizawa S."/>
        </authorList>
    </citation>
    <scope>NUCLEOTIDE SEQUENCE [LARGE SCALE GENOMIC DNA]</scope>
    <source>
        <strain evidence="2 3">SK-8</strain>
    </source>
</reference>
<accession>A0A1E5T736</accession>
<dbReference type="EMBL" id="MDGQ01000003">
    <property type="protein sequence ID" value="OEK07191.1"/>
    <property type="molecule type" value="Genomic_DNA"/>
</dbReference>
<evidence type="ECO:0000313" key="3">
    <source>
        <dbReference type="Proteomes" id="UP000095552"/>
    </source>
</evidence>
<organism evidence="2 3">
    <name type="scientific">Roseivirga misakiensis</name>
    <dbReference type="NCBI Taxonomy" id="1563681"/>
    <lineage>
        <taxon>Bacteria</taxon>
        <taxon>Pseudomonadati</taxon>
        <taxon>Bacteroidota</taxon>
        <taxon>Cytophagia</taxon>
        <taxon>Cytophagales</taxon>
        <taxon>Roseivirgaceae</taxon>
        <taxon>Roseivirga</taxon>
    </lineage>
</organism>
<dbReference type="AlphaFoldDB" id="A0A1E5T736"/>
<dbReference type="InterPro" id="IPR036388">
    <property type="entry name" value="WH-like_DNA-bd_sf"/>
</dbReference>
<dbReference type="STRING" id="1563681.BFP71_05935"/>
<evidence type="ECO:0000259" key="1">
    <source>
        <dbReference type="Pfam" id="PF08281"/>
    </source>
</evidence>
<proteinExistence type="predicted"/>
<protein>
    <recommendedName>
        <fullName evidence="1">RNA polymerase sigma factor 70 region 4 type 2 domain-containing protein</fullName>
    </recommendedName>
</protein>
<sequence>MDRLMSELQAPTLTFQQQLKKTYPCLTAYDLRLCTYLKANLSTKEIATLLNITPDSVKKAKHRLRKKLSIDATTTWGTAFGK</sequence>
<dbReference type="Pfam" id="PF08281">
    <property type="entry name" value="Sigma70_r4_2"/>
    <property type="match status" value="1"/>
</dbReference>
<keyword evidence="3" id="KW-1185">Reference proteome</keyword>
<dbReference type="GO" id="GO:0003677">
    <property type="term" value="F:DNA binding"/>
    <property type="evidence" value="ECO:0007669"/>
    <property type="project" value="InterPro"/>
</dbReference>
<dbReference type="GO" id="GO:0016987">
    <property type="term" value="F:sigma factor activity"/>
    <property type="evidence" value="ECO:0007669"/>
    <property type="project" value="InterPro"/>
</dbReference>